<dbReference type="Proteomes" id="UP000252884">
    <property type="component" value="Unassembled WGS sequence"/>
</dbReference>
<name>A0A368XT39_9BURK</name>
<comment type="caution">
    <text evidence="4">The sequence shown here is derived from an EMBL/GenBank/DDBJ whole genome shotgun (WGS) entry which is preliminary data.</text>
</comment>
<sequence>MENKAHAMAAGIFVLVVSALLIALAVWLGRESGSSHTYELSTSDTVTGLQPQAPVRFKGVSVGKVTFIGFDPDVPGNIVIRLTVDDTTPLSPSTFATLSYQGITGLAFVQLDDAGDTPQALPAGASGVPRLPLKNSRLGELTDQAPELLAKVQTALDSINQMLNEQNQKKVGAVLDNTALATERIAAAAQNVNLLTAQLESTMRLRVDPALAGVPALTQEFTRSLQSVRTAADDVARMSTNIDKTADRLNQKDGPLDRLAEGTAALSRVAETFGAATLPRVNRVSEDASRAARQLSRTVNGINDNPQSLIFGSGSVPPGPGEAGFAPPAAAGAR</sequence>
<dbReference type="PANTHER" id="PTHR36698:SF2">
    <property type="entry name" value="MCE_MLAD DOMAIN-CONTAINING PROTEIN"/>
    <property type="match status" value="1"/>
</dbReference>
<feature type="region of interest" description="Disordered" evidence="1">
    <location>
        <begin position="311"/>
        <end position="334"/>
    </location>
</feature>
<dbReference type="RefSeq" id="WP_114468475.1">
    <property type="nucleotide sequence ID" value="NZ_QPJK01000004.1"/>
</dbReference>
<evidence type="ECO:0000313" key="4">
    <source>
        <dbReference type="EMBL" id="RCW71220.1"/>
    </source>
</evidence>
<keyword evidence="2" id="KW-0812">Transmembrane</keyword>
<keyword evidence="2" id="KW-1133">Transmembrane helix</keyword>
<feature type="transmembrane region" description="Helical" evidence="2">
    <location>
        <begin position="7"/>
        <end position="28"/>
    </location>
</feature>
<feature type="domain" description="Mce/MlaD" evidence="3">
    <location>
        <begin position="42"/>
        <end position="113"/>
    </location>
</feature>
<protein>
    <submittedName>
        <fullName evidence="4">Phospholipid/cholesterol/gamma-HCH transport system substrate-binding protein</fullName>
    </submittedName>
</protein>
<proteinExistence type="predicted"/>
<keyword evidence="2" id="KW-0472">Membrane</keyword>
<dbReference type="Pfam" id="PF02470">
    <property type="entry name" value="MlaD"/>
    <property type="match status" value="1"/>
</dbReference>
<dbReference type="PANTHER" id="PTHR36698">
    <property type="entry name" value="BLL5892 PROTEIN"/>
    <property type="match status" value="1"/>
</dbReference>
<evidence type="ECO:0000256" key="2">
    <source>
        <dbReference type="SAM" id="Phobius"/>
    </source>
</evidence>
<dbReference type="EMBL" id="QPJK01000004">
    <property type="protein sequence ID" value="RCW71220.1"/>
    <property type="molecule type" value="Genomic_DNA"/>
</dbReference>
<reference evidence="4 5" key="1">
    <citation type="submission" date="2018-07" db="EMBL/GenBank/DDBJ databases">
        <title>Genomic Encyclopedia of Type Strains, Phase IV (KMG-IV): sequencing the most valuable type-strain genomes for metagenomic binning, comparative biology and taxonomic classification.</title>
        <authorList>
            <person name="Goeker M."/>
        </authorList>
    </citation>
    <scope>NUCLEOTIDE SEQUENCE [LARGE SCALE GENOMIC DNA]</scope>
    <source>
        <strain evidence="4 5">DSM 21634</strain>
    </source>
</reference>
<evidence type="ECO:0000256" key="1">
    <source>
        <dbReference type="SAM" id="MobiDB-lite"/>
    </source>
</evidence>
<dbReference type="OrthoDB" id="5294672at2"/>
<accession>A0A368XT39</accession>
<organism evidence="4 5">
    <name type="scientific">Pseudorhodoferax soli</name>
    <dbReference type="NCBI Taxonomy" id="545864"/>
    <lineage>
        <taxon>Bacteria</taxon>
        <taxon>Pseudomonadati</taxon>
        <taxon>Pseudomonadota</taxon>
        <taxon>Betaproteobacteria</taxon>
        <taxon>Burkholderiales</taxon>
        <taxon>Comamonadaceae</taxon>
    </lineage>
</organism>
<dbReference type="AlphaFoldDB" id="A0A368XT39"/>
<evidence type="ECO:0000313" key="5">
    <source>
        <dbReference type="Proteomes" id="UP000252884"/>
    </source>
</evidence>
<keyword evidence="5" id="KW-1185">Reference proteome</keyword>
<feature type="compositionally biased region" description="Low complexity" evidence="1">
    <location>
        <begin position="323"/>
        <end position="334"/>
    </location>
</feature>
<evidence type="ECO:0000259" key="3">
    <source>
        <dbReference type="Pfam" id="PF02470"/>
    </source>
</evidence>
<gene>
    <name evidence="4" type="ORF">DES41_10439</name>
</gene>
<dbReference type="InterPro" id="IPR003399">
    <property type="entry name" value="Mce/MlaD"/>
</dbReference>